<proteinExistence type="predicted"/>
<dbReference type="AlphaFoldDB" id="A0A0A9B1I2"/>
<dbReference type="EMBL" id="GBRH01244738">
    <property type="protein sequence ID" value="JAD53157.1"/>
    <property type="molecule type" value="Transcribed_RNA"/>
</dbReference>
<organism evidence="1">
    <name type="scientific">Arundo donax</name>
    <name type="common">Giant reed</name>
    <name type="synonym">Donax arundinaceus</name>
    <dbReference type="NCBI Taxonomy" id="35708"/>
    <lineage>
        <taxon>Eukaryota</taxon>
        <taxon>Viridiplantae</taxon>
        <taxon>Streptophyta</taxon>
        <taxon>Embryophyta</taxon>
        <taxon>Tracheophyta</taxon>
        <taxon>Spermatophyta</taxon>
        <taxon>Magnoliopsida</taxon>
        <taxon>Liliopsida</taxon>
        <taxon>Poales</taxon>
        <taxon>Poaceae</taxon>
        <taxon>PACMAD clade</taxon>
        <taxon>Arundinoideae</taxon>
        <taxon>Arundineae</taxon>
        <taxon>Arundo</taxon>
    </lineage>
</organism>
<evidence type="ECO:0000313" key="1">
    <source>
        <dbReference type="EMBL" id="JAD53157.1"/>
    </source>
</evidence>
<reference evidence="1" key="1">
    <citation type="submission" date="2014-09" db="EMBL/GenBank/DDBJ databases">
        <authorList>
            <person name="Magalhaes I.L.F."/>
            <person name="Oliveira U."/>
            <person name="Santos F.R."/>
            <person name="Vidigal T.H.D.A."/>
            <person name="Brescovit A.D."/>
            <person name="Santos A.J."/>
        </authorList>
    </citation>
    <scope>NUCLEOTIDE SEQUENCE</scope>
    <source>
        <tissue evidence="1">Shoot tissue taken approximately 20 cm above the soil surface</tissue>
    </source>
</reference>
<accession>A0A0A9B1I2</accession>
<name>A0A0A9B1I2_ARUDO</name>
<protein>
    <submittedName>
        <fullName evidence="1">Uncharacterized protein</fullName>
    </submittedName>
</protein>
<reference evidence="1" key="2">
    <citation type="journal article" date="2015" name="Data Brief">
        <title>Shoot transcriptome of the giant reed, Arundo donax.</title>
        <authorList>
            <person name="Barrero R.A."/>
            <person name="Guerrero F.D."/>
            <person name="Moolhuijzen P."/>
            <person name="Goolsby J.A."/>
            <person name="Tidwell J."/>
            <person name="Bellgard S.E."/>
            <person name="Bellgard M.I."/>
        </authorList>
    </citation>
    <scope>NUCLEOTIDE SEQUENCE</scope>
    <source>
        <tissue evidence="1">Shoot tissue taken approximately 20 cm above the soil surface</tissue>
    </source>
</reference>
<sequence length="20" mass="2181">MGRIFGLDPDLSILCAWGTD</sequence>